<dbReference type="Pfam" id="PF16197">
    <property type="entry name" value="KAsynt_C_assoc"/>
    <property type="match status" value="1"/>
</dbReference>
<dbReference type="SUPFAM" id="SSF52151">
    <property type="entry name" value="FabD/lysophospholipase-like"/>
    <property type="match status" value="1"/>
</dbReference>
<evidence type="ECO:0000256" key="1">
    <source>
        <dbReference type="ARBA" id="ARBA00022450"/>
    </source>
</evidence>
<dbReference type="SMART" id="SM00825">
    <property type="entry name" value="PKS_KS"/>
    <property type="match status" value="1"/>
</dbReference>
<organism evidence="5">
    <name type="scientific">marine metagenome</name>
    <dbReference type="NCBI Taxonomy" id="408172"/>
    <lineage>
        <taxon>unclassified sequences</taxon>
        <taxon>metagenomes</taxon>
        <taxon>ecological metagenomes</taxon>
    </lineage>
</organism>
<dbReference type="SUPFAM" id="SSF53901">
    <property type="entry name" value="Thiolase-like"/>
    <property type="match status" value="1"/>
</dbReference>
<protein>
    <recommendedName>
        <fullName evidence="4">Ketosynthase family 3 (KS3) domain-containing protein</fullName>
    </recommendedName>
</protein>
<dbReference type="InterPro" id="IPR018201">
    <property type="entry name" value="Ketoacyl_synth_AS"/>
</dbReference>
<dbReference type="AlphaFoldDB" id="A0A381WM74"/>
<dbReference type="CDD" id="cd00833">
    <property type="entry name" value="PKS"/>
    <property type="match status" value="1"/>
</dbReference>
<dbReference type="EMBL" id="UINC01012113">
    <property type="protein sequence ID" value="SVA53077.1"/>
    <property type="molecule type" value="Genomic_DNA"/>
</dbReference>
<dbReference type="PROSITE" id="PS00606">
    <property type="entry name" value="KS3_1"/>
    <property type="match status" value="1"/>
</dbReference>
<dbReference type="InterPro" id="IPR001227">
    <property type="entry name" value="Ac_transferase_dom_sf"/>
</dbReference>
<dbReference type="SUPFAM" id="SSF55048">
    <property type="entry name" value="Probable ACP-binding domain of malonyl-CoA ACP transacylase"/>
    <property type="match status" value="1"/>
</dbReference>
<dbReference type="Gene3D" id="3.40.47.10">
    <property type="match status" value="1"/>
</dbReference>
<dbReference type="Gene3D" id="3.30.70.3290">
    <property type="match status" value="1"/>
</dbReference>
<dbReference type="PANTHER" id="PTHR43775">
    <property type="entry name" value="FATTY ACID SYNTHASE"/>
    <property type="match status" value="1"/>
</dbReference>
<evidence type="ECO:0000256" key="3">
    <source>
        <dbReference type="ARBA" id="ARBA00022679"/>
    </source>
</evidence>
<keyword evidence="2" id="KW-0597">Phosphoprotein</keyword>
<name>A0A381WM74_9ZZZZ</name>
<dbReference type="PANTHER" id="PTHR43775:SF37">
    <property type="entry name" value="SI:DKEY-61P9.11"/>
    <property type="match status" value="1"/>
</dbReference>
<feature type="domain" description="Ketosynthase family 3 (KS3)" evidence="4">
    <location>
        <begin position="37"/>
        <end position="466"/>
    </location>
</feature>
<gene>
    <name evidence="5" type="ORF">METZ01_LOCUS105931</name>
</gene>
<dbReference type="InterPro" id="IPR050091">
    <property type="entry name" value="PKS_NRPS_Biosynth_Enz"/>
</dbReference>
<dbReference type="InterPro" id="IPR016036">
    <property type="entry name" value="Malonyl_transacylase_ACP-bd"/>
</dbReference>
<keyword evidence="1" id="KW-0596">Phosphopantetheine</keyword>
<dbReference type="InterPro" id="IPR014030">
    <property type="entry name" value="Ketoacyl_synth_N"/>
</dbReference>
<feature type="non-terminal residue" evidence="5">
    <location>
        <position position="1"/>
    </location>
</feature>
<dbReference type="InterPro" id="IPR014031">
    <property type="entry name" value="Ketoacyl_synth_C"/>
</dbReference>
<evidence type="ECO:0000313" key="5">
    <source>
        <dbReference type="EMBL" id="SVA53077.1"/>
    </source>
</evidence>
<dbReference type="FunFam" id="3.40.47.10:FF:000019">
    <property type="entry name" value="Polyketide synthase type I"/>
    <property type="match status" value="1"/>
</dbReference>
<dbReference type="InterPro" id="IPR016039">
    <property type="entry name" value="Thiolase-like"/>
</dbReference>
<sequence length="939" mass="102947">VSSFSLDDKKDQRRVLQALTQAKIQLKKLKGEMDPGKNKIAIISIGCRYPGGVENTNELWKLLENQTDATSLYPENRWGKNLFRNSNNGSKDKIHAKKGGFLKNIKKFDAKFFGISGREALNLDPQQRLLLEVAWETFERGGILIDKKHPKNIGVFIGISSNEYSQKLTKSGLSKDIDIHFITGNTLNAAAGRISYVLGLKGPAMAIDTACSSSLVSVHVACQSLLAGDCESALAGGVNLLVSSESTLSLSKANVLSPDGACKTFDASADGMARAEGCGLILLKRLSDAQSNGDNILGVIEGSAVNQDGPGAGLTVPNRMAQEDLMHCALRNSNLTPKDISYVEAHGTGTSLGDPIELKALQSVYGVSKTKDDPLIVGAVKANIGHTESASGVLGIIKTILCLQKKEIPGQIHFNKPTPHVNWDSFNLEIPKQNRKWTLPNKRSTRIAGVSAFGLSGTNGHLILSEYSEPGKSKNTLDAAESGAPKAAIELGLPLLLVSAKNKRSVRSLLRTHLKILLSKSFETQEQEQEYLTRYCLSSQIFRNHFKTRVAISAFSKGKYSVEKVCQGIKNTLDRDLISVARSVPKLAVLCTGQGSSYAGMGQELYDNCPLFSEKIDTWEGSFNNLLKISLKDILFGNNAESLQKEAQYLQPALFALEISLYQFWSELGLDIHYCSGHSIGEYAASCIAKISNPEDMLPLVHKRGKLMDNLDGEGAMLVCMCSPKDIEQKIINKIPDIEIGLYNTPVNTVLSGPANLIDQAQAIADKQKIQNQKLSVTHAFHSRMLDPMVQPLIRQAKNIVYKKARIPMASNLTGKLIPKGETITAQYWGDHTRSAVRFSQGMDSLSKKGVTHFLELGPMPILIGMGRQCISDMTWMSSLNPRKDLKNNLSSTFSKLYISGFKIDFQKLFHKVSNSIIPDEYPVYKFDGKEYWTETDDI</sequence>
<dbReference type="SMART" id="SM00827">
    <property type="entry name" value="PKS_AT"/>
    <property type="match status" value="1"/>
</dbReference>
<dbReference type="GO" id="GO:0004312">
    <property type="term" value="F:fatty acid synthase activity"/>
    <property type="evidence" value="ECO:0007669"/>
    <property type="project" value="TreeGrafter"/>
</dbReference>
<dbReference type="Gene3D" id="3.40.366.10">
    <property type="entry name" value="Malonyl-Coenzyme A Acyl Carrier Protein, domain 2"/>
    <property type="match status" value="1"/>
</dbReference>
<dbReference type="Pfam" id="PF00698">
    <property type="entry name" value="Acyl_transf_1"/>
    <property type="match status" value="1"/>
</dbReference>
<keyword evidence="3" id="KW-0808">Transferase</keyword>
<dbReference type="InterPro" id="IPR016035">
    <property type="entry name" value="Acyl_Trfase/lysoPLipase"/>
</dbReference>
<feature type="non-terminal residue" evidence="5">
    <location>
        <position position="939"/>
    </location>
</feature>
<evidence type="ECO:0000256" key="2">
    <source>
        <dbReference type="ARBA" id="ARBA00022553"/>
    </source>
</evidence>
<dbReference type="PROSITE" id="PS52004">
    <property type="entry name" value="KS3_2"/>
    <property type="match status" value="1"/>
</dbReference>
<evidence type="ECO:0000259" key="4">
    <source>
        <dbReference type="PROSITE" id="PS52004"/>
    </source>
</evidence>
<dbReference type="Pfam" id="PF02801">
    <property type="entry name" value="Ketoacyl-synt_C"/>
    <property type="match status" value="1"/>
</dbReference>
<dbReference type="GO" id="GO:0004315">
    <property type="term" value="F:3-oxoacyl-[acyl-carrier-protein] synthase activity"/>
    <property type="evidence" value="ECO:0007669"/>
    <property type="project" value="InterPro"/>
</dbReference>
<proteinExistence type="predicted"/>
<reference evidence="5" key="1">
    <citation type="submission" date="2018-05" db="EMBL/GenBank/DDBJ databases">
        <authorList>
            <person name="Lanie J.A."/>
            <person name="Ng W.-L."/>
            <person name="Kazmierczak K.M."/>
            <person name="Andrzejewski T.M."/>
            <person name="Davidsen T.M."/>
            <person name="Wayne K.J."/>
            <person name="Tettelin H."/>
            <person name="Glass J.I."/>
            <person name="Rusch D."/>
            <person name="Podicherti R."/>
            <person name="Tsui H.-C.T."/>
            <person name="Winkler M.E."/>
        </authorList>
    </citation>
    <scope>NUCLEOTIDE SEQUENCE</scope>
</reference>
<dbReference type="InterPro" id="IPR014043">
    <property type="entry name" value="Acyl_transferase_dom"/>
</dbReference>
<dbReference type="InterPro" id="IPR020841">
    <property type="entry name" value="PKS_Beta-ketoAc_synthase_dom"/>
</dbReference>
<dbReference type="GO" id="GO:0006633">
    <property type="term" value="P:fatty acid biosynthetic process"/>
    <property type="evidence" value="ECO:0007669"/>
    <property type="project" value="InterPro"/>
</dbReference>
<dbReference type="InterPro" id="IPR032821">
    <property type="entry name" value="PKS_assoc"/>
</dbReference>
<dbReference type="Pfam" id="PF00109">
    <property type="entry name" value="ketoacyl-synt"/>
    <property type="match status" value="1"/>
</dbReference>
<accession>A0A381WM74</accession>